<keyword evidence="6 11" id="KW-0067">ATP-binding</keyword>
<dbReference type="EMBL" id="VDFR01000066">
    <property type="protein sequence ID" value="TNC45330.1"/>
    <property type="molecule type" value="Genomic_DNA"/>
</dbReference>
<feature type="transmembrane region" description="Helical" evidence="9">
    <location>
        <begin position="603"/>
        <end position="625"/>
    </location>
</feature>
<dbReference type="SUPFAM" id="SSF52540">
    <property type="entry name" value="P-loop containing nucleoside triphosphate hydrolases"/>
    <property type="match status" value="1"/>
</dbReference>
<dbReference type="Pfam" id="PF12399">
    <property type="entry name" value="BCA_ABC_TP_C"/>
    <property type="match status" value="1"/>
</dbReference>
<dbReference type="PROSITE" id="PS50893">
    <property type="entry name" value="ABC_TRANSPORTER_2"/>
    <property type="match status" value="1"/>
</dbReference>
<dbReference type="Pfam" id="PF00005">
    <property type="entry name" value="ABC_tran"/>
    <property type="match status" value="1"/>
</dbReference>
<dbReference type="GO" id="GO:0005886">
    <property type="term" value="C:plasma membrane"/>
    <property type="evidence" value="ECO:0007669"/>
    <property type="project" value="UniProtKB-SubCell"/>
</dbReference>
<feature type="transmembrane region" description="Helical" evidence="9">
    <location>
        <begin position="480"/>
        <end position="499"/>
    </location>
</feature>
<evidence type="ECO:0000256" key="2">
    <source>
        <dbReference type="ARBA" id="ARBA00022448"/>
    </source>
</evidence>
<keyword evidence="3" id="KW-1003">Cell membrane</keyword>
<feature type="transmembrane region" description="Helical" evidence="9">
    <location>
        <begin position="248"/>
        <end position="268"/>
    </location>
</feature>
<dbReference type="OrthoDB" id="8724465at2"/>
<dbReference type="Gene3D" id="3.40.50.300">
    <property type="entry name" value="P-loop containing nucleotide triphosphate hydrolases"/>
    <property type="match status" value="1"/>
</dbReference>
<dbReference type="Proteomes" id="UP000306740">
    <property type="component" value="Unassembled WGS sequence"/>
</dbReference>
<dbReference type="PANTHER" id="PTHR45772:SF9">
    <property type="entry name" value="CONSERVED COMPONENT OF ABC TRANSPORTER FOR NATURAL AMINO ACIDS"/>
    <property type="match status" value="1"/>
</dbReference>
<protein>
    <submittedName>
        <fullName evidence="11">ATP-binding cassette domain-containing protein</fullName>
    </submittedName>
</protein>
<evidence type="ECO:0000256" key="4">
    <source>
        <dbReference type="ARBA" id="ARBA00022692"/>
    </source>
</evidence>
<dbReference type="SMART" id="SM00382">
    <property type="entry name" value="AAA"/>
    <property type="match status" value="1"/>
</dbReference>
<proteinExistence type="predicted"/>
<accession>A0A5C4MP70</accession>
<evidence type="ECO:0000256" key="9">
    <source>
        <dbReference type="SAM" id="Phobius"/>
    </source>
</evidence>
<feature type="transmembrane region" description="Helical" evidence="9">
    <location>
        <begin position="433"/>
        <end position="452"/>
    </location>
</feature>
<evidence type="ECO:0000256" key="3">
    <source>
        <dbReference type="ARBA" id="ARBA00022475"/>
    </source>
</evidence>
<evidence type="ECO:0000313" key="12">
    <source>
        <dbReference type="Proteomes" id="UP000306740"/>
    </source>
</evidence>
<feature type="transmembrane region" description="Helical" evidence="9">
    <location>
        <begin position="330"/>
        <end position="350"/>
    </location>
</feature>
<feature type="transmembrane region" description="Helical" evidence="9">
    <location>
        <begin position="529"/>
        <end position="546"/>
    </location>
</feature>
<evidence type="ECO:0000256" key="5">
    <source>
        <dbReference type="ARBA" id="ARBA00022741"/>
    </source>
</evidence>
<dbReference type="InterPro" id="IPR003439">
    <property type="entry name" value="ABC_transporter-like_ATP-bd"/>
</dbReference>
<gene>
    <name evidence="11" type="ORF">FHE65_14610</name>
</gene>
<evidence type="ECO:0000256" key="8">
    <source>
        <dbReference type="ARBA" id="ARBA00023136"/>
    </source>
</evidence>
<feature type="transmembrane region" description="Helical" evidence="9">
    <location>
        <begin position="566"/>
        <end position="591"/>
    </location>
</feature>
<evidence type="ECO:0000313" key="11">
    <source>
        <dbReference type="EMBL" id="TNC45330.1"/>
    </source>
</evidence>
<keyword evidence="5" id="KW-0547">Nucleotide-binding</keyword>
<feature type="transmembrane region" description="Helical" evidence="9">
    <location>
        <begin position="403"/>
        <end position="426"/>
    </location>
</feature>
<dbReference type="InterPro" id="IPR003593">
    <property type="entry name" value="AAA+_ATPase"/>
</dbReference>
<evidence type="ECO:0000256" key="1">
    <source>
        <dbReference type="ARBA" id="ARBA00004651"/>
    </source>
</evidence>
<reference evidence="11 12" key="1">
    <citation type="submission" date="2019-05" db="EMBL/GenBank/DDBJ databases">
        <title>Mumia sp. nov., isolated from the intestinal contents of plateau pika (Ochotona curzoniae) in the Qinghai-Tibet plateau of China.</title>
        <authorList>
            <person name="Tian Z."/>
        </authorList>
    </citation>
    <scope>NUCLEOTIDE SEQUENCE [LARGE SCALE GENOMIC DNA]</scope>
    <source>
        <strain evidence="12">527</strain>
    </source>
</reference>
<dbReference type="GO" id="GO:0005524">
    <property type="term" value="F:ATP binding"/>
    <property type="evidence" value="ECO:0007669"/>
    <property type="project" value="UniProtKB-KW"/>
</dbReference>
<feature type="transmembrane region" description="Helical" evidence="9">
    <location>
        <begin position="75"/>
        <end position="95"/>
    </location>
</feature>
<evidence type="ECO:0000259" key="10">
    <source>
        <dbReference type="PROSITE" id="PS50893"/>
    </source>
</evidence>
<dbReference type="InterPro" id="IPR032823">
    <property type="entry name" value="BCA_ABC_TP_C"/>
</dbReference>
<feature type="transmembrane region" description="Helical" evidence="9">
    <location>
        <begin position="207"/>
        <end position="228"/>
    </location>
</feature>
<dbReference type="GO" id="GO:0016887">
    <property type="term" value="F:ATP hydrolysis activity"/>
    <property type="evidence" value="ECO:0007669"/>
    <property type="project" value="InterPro"/>
</dbReference>
<dbReference type="AlphaFoldDB" id="A0A5C4MP70"/>
<keyword evidence="7 9" id="KW-1133">Transmembrane helix</keyword>
<keyword evidence="8 9" id="KW-0472">Membrane</keyword>
<feature type="transmembrane region" description="Helical" evidence="9">
    <location>
        <begin position="22"/>
        <end position="43"/>
    </location>
</feature>
<dbReference type="GO" id="GO:0015658">
    <property type="term" value="F:branched-chain amino acid transmembrane transporter activity"/>
    <property type="evidence" value="ECO:0007669"/>
    <property type="project" value="InterPro"/>
</dbReference>
<keyword evidence="4 9" id="KW-0812">Transmembrane</keyword>
<keyword evidence="2" id="KW-0813">Transport</keyword>
<dbReference type="CDD" id="cd03219">
    <property type="entry name" value="ABC_Mj1267_LivG_branched"/>
    <property type="match status" value="1"/>
</dbReference>
<feature type="domain" description="ABC transporter" evidence="10">
    <location>
        <begin position="685"/>
        <end position="930"/>
    </location>
</feature>
<feature type="transmembrane region" description="Helical" evidence="9">
    <location>
        <begin position="50"/>
        <end position="69"/>
    </location>
</feature>
<dbReference type="RefSeq" id="WP_139106122.1">
    <property type="nucleotide sequence ID" value="NZ_VDFR01000066.1"/>
</dbReference>
<dbReference type="CDD" id="cd06582">
    <property type="entry name" value="TM_PBP1_LivH_like"/>
    <property type="match status" value="1"/>
</dbReference>
<dbReference type="CDD" id="cd06581">
    <property type="entry name" value="TM_PBP1_LivM_like"/>
    <property type="match status" value="1"/>
</dbReference>
<dbReference type="Pfam" id="PF02653">
    <property type="entry name" value="BPD_transp_2"/>
    <property type="match status" value="2"/>
</dbReference>
<feature type="transmembrane region" description="Helical" evidence="9">
    <location>
        <begin position="280"/>
        <end position="297"/>
    </location>
</feature>
<feature type="transmembrane region" description="Helical" evidence="9">
    <location>
        <begin position="156"/>
        <end position="175"/>
    </location>
</feature>
<sequence length="953" mass="98553">MNATDTTLAIGVMGFQLGIDRILIGIFTGLTYGLLAVGLVLVYRSSRFVNFAHGSIGAFGASVLGLLVIDWGAPYYLAFPLAIGVAALLAAGIEVGVVRRLAGRPSLIGMIATLGLSQFILIMALLINSDGVSGFTFPMPPFLPSFTIGKLPVSSAHVAMVLLAPAVLVGLSMFLRRMRQGMAIRAAADDADTAALEGIRAPRMASYAWALAGGIAALSAILVTPTTAGQSIDTLGPDLLLKGLAGAVIARMTSIPIAFGASIGIGVLEQVLLSNPDTRGLVPVVLGIVIVVALLRQPTLGRADTERGGWRRVGAPPVPAAYAAVRGIRFAPYFLVGGCATIAVALAYVVSNETASVLTTVAGFALVGLSVGLITGVAGQLSLGQFAYAGIAAAVSVHLVESWGSFVLGTIGGVLAAAVVSALVGIPALRLKGLALAVSTLAFALATTAWVLRLDIFLGDGVSPAKPTWWGYSMELARDYYLFALLMLAIGIFVSANLWRGGFGRSLQALRDNEDAARAFTVPRTLRKLQLYAVSGALAGLGGVVIGHGQTTLTVNSFPASASIDVVALTVVGGLGLVAGPMVGALIIVGLPGMVALGIPGQALLAVGWLLVVVLLPDGLGGIAMRMRDRWYDFLASRAGIDPVAARAEPDVTQRSPLQRSAALDGLFAVDTEDMDAGPDAAPLLVVNDVSRHFGGVVAVDHVDLAVRPGEIVGVIGPNGAGKTTLFEIVAGFTKPDTGSVVFAGHDMTTATPERRANEGLVRSFQDAALFPTMTVRETVMVAGERTAPSSLLAAALGTGLPERLKARRADELIDRMGLGPFAGRTISELSTGTRRVVEITCLLALEPRVLLLDEPSAGIAQNECDALGDLLLDIRRELGTAMVVIEHDLPLLARLCDRMVAMNLGRLIAEGTPDEVRTHPDVVSSYLGSDHAAIARSGPQLTSGEPLPAGTP</sequence>
<dbReference type="InterPro" id="IPR051120">
    <property type="entry name" value="ABC_AA/LPS_Transport"/>
</dbReference>
<dbReference type="InterPro" id="IPR001851">
    <property type="entry name" value="ABC_transp_permease"/>
</dbReference>
<dbReference type="InterPro" id="IPR027417">
    <property type="entry name" value="P-loop_NTPase"/>
</dbReference>
<feature type="transmembrane region" description="Helical" evidence="9">
    <location>
        <begin position="107"/>
        <end position="127"/>
    </location>
</feature>
<evidence type="ECO:0000256" key="6">
    <source>
        <dbReference type="ARBA" id="ARBA00022840"/>
    </source>
</evidence>
<name>A0A5C4MP70_9ACTN</name>
<comment type="caution">
    <text evidence="11">The sequence shown here is derived from an EMBL/GenBank/DDBJ whole genome shotgun (WGS) entry which is preliminary data.</text>
</comment>
<comment type="subcellular location">
    <subcellularLocation>
        <location evidence="1">Cell membrane</location>
        <topology evidence="1">Multi-pass membrane protein</topology>
    </subcellularLocation>
</comment>
<dbReference type="PANTHER" id="PTHR45772">
    <property type="entry name" value="CONSERVED COMPONENT OF ABC TRANSPORTER FOR NATURAL AMINO ACIDS-RELATED"/>
    <property type="match status" value="1"/>
</dbReference>
<dbReference type="InterPro" id="IPR043428">
    <property type="entry name" value="LivM-like"/>
</dbReference>
<evidence type="ECO:0000256" key="7">
    <source>
        <dbReference type="ARBA" id="ARBA00022989"/>
    </source>
</evidence>
<organism evidence="11 12">
    <name type="scientific">Mumia zhuanghuii</name>
    <dbReference type="NCBI Taxonomy" id="2585211"/>
    <lineage>
        <taxon>Bacteria</taxon>
        <taxon>Bacillati</taxon>
        <taxon>Actinomycetota</taxon>
        <taxon>Actinomycetes</taxon>
        <taxon>Propionibacteriales</taxon>
        <taxon>Nocardioidaceae</taxon>
        <taxon>Mumia</taxon>
    </lineage>
</organism>
<feature type="transmembrane region" description="Helical" evidence="9">
    <location>
        <begin position="357"/>
        <end position="383"/>
    </location>
</feature>